<dbReference type="GO" id="GO:0030245">
    <property type="term" value="P:cellulose catabolic process"/>
    <property type="evidence" value="ECO:0007669"/>
    <property type="project" value="UniProtKB-KW"/>
</dbReference>
<feature type="domain" description="CBM3" evidence="10">
    <location>
        <begin position="827"/>
        <end position="980"/>
    </location>
</feature>
<feature type="region of interest" description="Disordered" evidence="8">
    <location>
        <begin position="1189"/>
        <end position="1228"/>
    </location>
</feature>
<dbReference type="Pfam" id="PF00942">
    <property type="entry name" value="CBM_3"/>
    <property type="match status" value="2"/>
</dbReference>
<dbReference type="Proteomes" id="UP000009256">
    <property type="component" value="Chromosome"/>
</dbReference>
<evidence type="ECO:0000313" key="12">
    <source>
        <dbReference type="Proteomes" id="UP000009256"/>
    </source>
</evidence>
<protein>
    <submittedName>
        <fullName evidence="11">Type 3a cellulose-binding domain protein</fullName>
    </submittedName>
</protein>
<dbReference type="HOGENOM" id="CLU_239441_0_0_9"/>
<evidence type="ECO:0000256" key="7">
    <source>
        <dbReference type="ARBA" id="ARBA00037986"/>
    </source>
</evidence>
<dbReference type="CAZy" id="GH74">
    <property type="family name" value="Glycoside Hydrolase Family 74"/>
</dbReference>
<dbReference type="eggNOG" id="COG4447">
    <property type="taxonomic scope" value="Bacteria"/>
</dbReference>
<keyword evidence="6" id="KW-0624">Polysaccharide degradation</keyword>
<keyword evidence="9" id="KW-0812">Transmembrane</keyword>
<keyword evidence="9" id="KW-0472">Membrane</keyword>
<dbReference type="SMART" id="SM01067">
    <property type="entry name" value="CBM_3"/>
    <property type="match status" value="2"/>
</dbReference>
<dbReference type="PROSITE" id="PS51172">
    <property type="entry name" value="CBM3"/>
    <property type="match status" value="2"/>
</dbReference>
<evidence type="ECO:0000256" key="5">
    <source>
        <dbReference type="ARBA" id="ARBA00023295"/>
    </source>
</evidence>
<dbReference type="EMBL" id="CP002326">
    <property type="protein sequence ID" value="ADQ39606.1"/>
    <property type="molecule type" value="Genomic_DNA"/>
</dbReference>
<dbReference type="InterPro" id="IPR008965">
    <property type="entry name" value="CBM2/CBM3_carb-bd_dom_sf"/>
</dbReference>
<dbReference type="InterPro" id="IPR015943">
    <property type="entry name" value="WD40/YVTN_repeat-like_dom_sf"/>
</dbReference>
<evidence type="ECO:0000256" key="3">
    <source>
        <dbReference type="ARBA" id="ARBA00023001"/>
    </source>
</evidence>
<feature type="compositionally biased region" description="Low complexity" evidence="8">
    <location>
        <begin position="767"/>
        <end position="788"/>
    </location>
</feature>
<comment type="similarity">
    <text evidence="7">Belongs to the glycosyl hydrolase 74 family.</text>
</comment>
<evidence type="ECO:0000256" key="6">
    <source>
        <dbReference type="ARBA" id="ARBA00023326"/>
    </source>
</evidence>
<feature type="domain" description="CBM3" evidence="10">
    <location>
        <begin position="1037"/>
        <end position="1185"/>
    </location>
</feature>
<accession>E4S5E5</accession>
<reference evidence="11 12" key="2">
    <citation type="journal article" date="2011" name="J. Bacteriol.">
        <title>Complete genome sequences for the anaerobic, extremely thermophilic plant biomass-degrading bacteria Caldicellulosiruptor hydrothermalis, Caldicellulosiruptor kristjanssonii, Caldicellulosiruptor kronotskyensis, Caldicellulosiruptor owensenis, and Caldicellulosiruptor lactoaceticus.</title>
        <authorList>
            <person name="Blumer-Schuette S.E."/>
            <person name="Ozdemir I."/>
            <person name="Mistry D."/>
            <person name="Lucas S."/>
            <person name="Lapidus A."/>
            <person name="Cheng J.F."/>
            <person name="Goodwin L.A."/>
            <person name="Pitluck S."/>
            <person name="Land M.L."/>
            <person name="Hauser L.J."/>
            <person name="Woyke T."/>
            <person name="Mikhailova N."/>
            <person name="Pati A."/>
            <person name="Kyrpides N.C."/>
            <person name="Ivanova N."/>
            <person name="Detter J.C."/>
            <person name="Walston-Davenport K."/>
            <person name="Han S."/>
            <person name="Adams M.W."/>
            <person name="Kelly R.M."/>
        </authorList>
    </citation>
    <scope>NUCLEOTIDE SEQUENCE [LARGE SCALE GENOMIC DNA]</scope>
    <source>
        <strain evidence="12">ATCC 700853 / DSM 12137 / I77R1B</strain>
    </source>
</reference>
<keyword evidence="2" id="KW-0378">Hydrolase</keyword>
<dbReference type="SUPFAM" id="SSF49384">
    <property type="entry name" value="Carbohydrate-binding domain"/>
    <property type="match status" value="2"/>
</dbReference>
<dbReference type="PANTHER" id="PTHR43739:SF2">
    <property type="entry name" value="OLIGOXYLOGLUCAN-REDUCING END-SPECIFIC XYLOGLUCANASE-RELATED"/>
    <property type="match status" value="1"/>
</dbReference>
<name>E4S5E5_CALA7</name>
<evidence type="ECO:0000259" key="10">
    <source>
        <dbReference type="PROSITE" id="PS51172"/>
    </source>
</evidence>
<keyword evidence="3" id="KW-0136">Cellulose degradation</keyword>
<evidence type="ECO:0000256" key="4">
    <source>
        <dbReference type="ARBA" id="ARBA00023277"/>
    </source>
</evidence>
<dbReference type="Gene3D" id="2.60.40.710">
    <property type="entry name" value="Endoglucanase-like"/>
    <property type="match status" value="2"/>
</dbReference>
<dbReference type="Gene3D" id="2.130.10.10">
    <property type="entry name" value="YVTN repeat-like/Quinoprotein amine dehydrogenase"/>
    <property type="match status" value="2"/>
</dbReference>
<keyword evidence="4" id="KW-0119">Carbohydrate metabolism</keyword>
<dbReference type="PANTHER" id="PTHR43739">
    <property type="entry name" value="XYLOGLUCANASE (EUROFUNG)"/>
    <property type="match status" value="1"/>
</dbReference>
<dbReference type="GO" id="GO:0030248">
    <property type="term" value="F:cellulose binding"/>
    <property type="evidence" value="ECO:0007669"/>
    <property type="project" value="InterPro"/>
</dbReference>
<evidence type="ECO:0000256" key="9">
    <source>
        <dbReference type="SAM" id="Phobius"/>
    </source>
</evidence>
<sequence length="1749" mass="190538">MKKYKKLICFILVGMMLCQILIVGNFVPGRAEVLSQKYVWKNVKIEGGGGFITGIVYNPKEKNLVYVRTDIGGAYRSDDGGNTWTQLMNWVSYDEWNLLGVESIATDPVDPNRLYIAAGTYTNSWTSMNGAILISQDKGNSFEKVPLPFKLGGNMPGRNMGERLAIDPNNNSILYLGTREGNGLWKSTDYGRTWAKVTNFPNPGTYIEDPNDPNDYLNHITGVVWVIFDPTSGEPGKGSKRIFVGVADKTTSIYWTNDGGNTWEAVPGQPTGLLPQRAKLSPEGILYITYSNTQGPYNGDYGEVWRYNIKTGEWKNISPRPAKDTYFGYGGLAIDMQNPKTIMVAALSSWWPDTYIWRSTDGGETWKCIWEWDGYPNRKLYYNMDISAAPWLNFGVTNPIPPETSPKLGWMVATLEIDPFDSNKMLYGTGATLYGCDNLTNWDRGEKITIKVKGIGIEETSVAALVSPPVGPHLFSAIYDIAGFRHDDLEKSPSWTYTQPNLGSNTDIDYAELNPSFMVRVGNVDKTWNPNTNRIGFSYDGGKSWFQGNSEPSGMTEGGTVAAAADGSAVVWAPKGAPVSYSTDNGNSWKQCAGVPSGAIVYSDRVNPSKFYAFKDGKFYISNDKGKTFVESPATGLPSSGNFKAVPGREGDIWLVGNNGMWHSEDGGLTFKKIENVDEAASIGFGKAAEGSSYPALYTYAKIQGIRGIFRSDDMGKTWIRINDAKNQFGCANADITGDPRVYGRVFVATNGLGIKWGEIDSGSGGTVTPTASSTPTQTPTATVTTTPTPTPTPTPTVTTTVTPTPTPTPTVTIVPTPTPTPSTPPVSTGVKVQYKNMEQNATTNSIRAWFKVVNNTSSDIDLSRVTIRYWYTVDGDKAQSAVCDWAQVGSSNVNFKFVKLSQAVSGADYYLEIGFSSGAGKVAAGKDSGDIQIRFNKSDWSNYNQADDWSWSQNMTSYGDNTKVTVYVDGKLVWGQEPGGLSTSPTPSATPTPTPTPTATVTTTPTPTPTPTVTATPTPTPTPTSTPAGNIQLSDSYGALKVLYANGATVSSTSQLVIKVKVQNTGDRAIDLGRVKVRYWYTGDGADVEGLTVASSLGSKVAAKVVKVGATAGGADRYVEISFASGVVLNAGSTTSEIRVTVSRASGSYNQSNDYSVMSATSYVENRKITGYIDDVLVWGQEPSRGIKAAGSTPTVAPSPTPTPTSTVTPTPTPTPTIVPTPTPTPTTVSNVVEVEINTSEQRSKISPYIYGANQDITGVVHPARRLGGNRLTGYNWENNYSNAGSDWYHSSDDYMTWIMGITGSDATIPAIVVSKFHEESLKNNAYSAITLQMAGYVAKDKNGTVSESETAPSSRWAEVKFSKNGPLSLTPDLNDSYVYMDEFINYLINKYGKASSTTGIKGYILDNEPDLWSSTHPRIHPNKVTCQELISKSVELAKVIKTLDPSAEVFGYASYGFMGYYSLQDAPDWNQVKGNHRWFISWYLEQMKKASDSYGKRLLDVLDLHWYPEARGGNIRICFDGENDTSREVAIARMQAPRTLWDPTYKTAINGQITAGENSWINQWFSSYLPIIPNVKADIDKYYPGTKLAISEFDYGGKDHISGGIALADVLGIFGKYGVYFAARWGESGSYAAAAYNIYLNYDGKGSKYGDTNVFAKTSDVENMPVYASIKGDSDSELHIILINRNYDKSLTAKINIKSSKTYGSGEIYGFDKNSPSIRFIKKIDNIANNVITIDVPELTVYHVVLY</sequence>
<keyword evidence="12" id="KW-1185">Reference proteome</keyword>
<evidence type="ECO:0000256" key="1">
    <source>
        <dbReference type="ARBA" id="ARBA00022729"/>
    </source>
</evidence>
<reference key="1">
    <citation type="submission" date="2010-11" db="EMBL/GenBank/DDBJ databases">
        <title>Complete sequence of chromosome of Caldicellulosiruptor kristjanssonii 177R1B.</title>
        <authorList>
            <consortium name="US DOE Joint Genome Institute"/>
            <person name="Lucas S."/>
            <person name="Copeland A."/>
            <person name="Lapidus A."/>
            <person name="Cheng J.-F."/>
            <person name="Bruce D."/>
            <person name="Goodwin L."/>
            <person name="Pitluck S."/>
            <person name="Davenport K."/>
            <person name="Detter J.C."/>
            <person name="Han C."/>
            <person name="Tapia R."/>
            <person name="Land M."/>
            <person name="Hauser L."/>
            <person name="Jeffries C."/>
            <person name="Kyrpides N."/>
            <person name="Ivanova N."/>
            <person name="Mikhailova N."/>
            <person name="Blumer-Schuette S.E."/>
            <person name="Kelly R.M."/>
            <person name="Woyke T."/>
        </authorList>
    </citation>
    <scope>NUCLEOTIDE SEQUENCE</scope>
    <source>
        <strain>177R1B</strain>
    </source>
</reference>
<feature type="region of interest" description="Disordered" evidence="8">
    <location>
        <begin position="764"/>
        <end position="828"/>
    </location>
</feature>
<dbReference type="InterPro" id="IPR024745">
    <property type="entry name" value="GH44_cat"/>
</dbReference>
<dbReference type="Pfam" id="PF12891">
    <property type="entry name" value="Glyco_hydro_44"/>
    <property type="match status" value="1"/>
</dbReference>
<dbReference type="GO" id="GO:0010411">
    <property type="term" value="P:xyloglucan metabolic process"/>
    <property type="evidence" value="ECO:0007669"/>
    <property type="project" value="TreeGrafter"/>
</dbReference>
<dbReference type="InterPro" id="IPR036966">
    <property type="entry name" value="CBM3_sf"/>
</dbReference>
<dbReference type="GO" id="GO:0016798">
    <property type="term" value="F:hydrolase activity, acting on glycosyl bonds"/>
    <property type="evidence" value="ECO:0007669"/>
    <property type="project" value="UniProtKB-KW"/>
</dbReference>
<dbReference type="STRING" id="632335.Calkr_0017"/>
<feature type="compositionally biased region" description="Low complexity" evidence="8">
    <location>
        <begin position="796"/>
        <end position="816"/>
    </location>
</feature>
<feature type="compositionally biased region" description="Low complexity" evidence="8">
    <location>
        <begin position="998"/>
        <end position="1018"/>
    </location>
</feature>
<organism evidence="11 12">
    <name type="scientific">Caldicellulosiruptor acetigenus (strain ATCC 700853 / DSM 12137 / I77R1B)</name>
    <name type="common">Caldicellulosiruptor kristjanssonii</name>
    <dbReference type="NCBI Taxonomy" id="632335"/>
    <lineage>
        <taxon>Bacteria</taxon>
        <taxon>Bacillati</taxon>
        <taxon>Bacillota</taxon>
        <taxon>Bacillota incertae sedis</taxon>
        <taxon>Caldicellulosiruptorales</taxon>
        <taxon>Caldicellulosiruptoraceae</taxon>
        <taxon>Caldicellulosiruptor</taxon>
    </lineage>
</organism>
<dbReference type="CAZy" id="GH44">
    <property type="family name" value="Glycoside Hydrolase Family 44"/>
</dbReference>
<dbReference type="InterPro" id="IPR052025">
    <property type="entry name" value="Xyloglucanase_GH74"/>
</dbReference>
<feature type="transmembrane region" description="Helical" evidence="9">
    <location>
        <begin position="7"/>
        <end position="27"/>
    </location>
</feature>
<dbReference type="KEGG" id="cki:Calkr_0017"/>
<dbReference type="InterPro" id="IPR013780">
    <property type="entry name" value="Glyco_hydro_b"/>
</dbReference>
<dbReference type="InterPro" id="IPR001956">
    <property type="entry name" value="CBM3"/>
</dbReference>
<feature type="compositionally biased region" description="Pro residues" evidence="8">
    <location>
        <begin position="1212"/>
        <end position="1226"/>
    </location>
</feature>
<dbReference type="SUPFAM" id="SSF51445">
    <property type="entry name" value="(Trans)glycosidases"/>
    <property type="match status" value="1"/>
</dbReference>
<dbReference type="Gene3D" id="3.20.20.80">
    <property type="entry name" value="Glycosidases"/>
    <property type="match status" value="1"/>
</dbReference>
<evidence type="ECO:0000256" key="2">
    <source>
        <dbReference type="ARBA" id="ARBA00022801"/>
    </source>
</evidence>
<gene>
    <name evidence="11" type="ordered locus">Calkr_0017</name>
</gene>
<dbReference type="Gene3D" id="2.60.40.1180">
    <property type="entry name" value="Golgi alpha-mannosidase II"/>
    <property type="match status" value="1"/>
</dbReference>
<dbReference type="InterPro" id="IPR017853">
    <property type="entry name" value="GH"/>
</dbReference>
<dbReference type="FunFam" id="2.130.10.10:FF:000534">
    <property type="entry name" value="Xyloglucanase Xgh74A"/>
    <property type="match status" value="1"/>
</dbReference>
<keyword evidence="5" id="KW-0326">Glycosidase</keyword>
<dbReference type="eggNOG" id="COG2730">
    <property type="taxonomic scope" value="Bacteria"/>
</dbReference>
<feature type="region of interest" description="Disordered" evidence="8">
    <location>
        <begin position="978"/>
        <end position="1030"/>
    </location>
</feature>
<evidence type="ECO:0000313" key="11">
    <source>
        <dbReference type="EMBL" id="ADQ39606.1"/>
    </source>
</evidence>
<dbReference type="CDD" id="cd15482">
    <property type="entry name" value="Sialidase_non-viral"/>
    <property type="match status" value="2"/>
</dbReference>
<dbReference type="SUPFAM" id="SSF110296">
    <property type="entry name" value="Oligoxyloglucan reducing end-specific cellobiohydrolase"/>
    <property type="match status" value="2"/>
</dbReference>
<proteinExistence type="inferred from homology"/>
<keyword evidence="9" id="KW-1133">Transmembrane helix</keyword>
<dbReference type="CAZy" id="CBM3">
    <property type="family name" value="Carbohydrate-Binding Module Family 3"/>
</dbReference>
<evidence type="ECO:0000256" key="8">
    <source>
        <dbReference type="SAM" id="MobiDB-lite"/>
    </source>
</evidence>
<keyword evidence="1" id="KW-0732">Signal</keyword>